<evidence type="ECO:0000256" key="3">
    <source>
        <dbReference type="ARBA" id="ARBA00022801"/>
    </source>
</evidence>
<evidence type="ECO:0000313" key="6">
    <source>
        <dbReference type="EMBL" id="CUV09545.1"/>
    </source>
</evidence>
<dbReference type="PANTHER" id="PTHR43668">
    <property type="entry name" value="ALLANTOINASE"/>
    <property type="match status" value="1"/>
</dbReference>
<dbReference type="InterPro" id="IPR002195">
    <property type="entry name" value="Dihydroorotase_CS"/>
</dbReference>
<dbReference type="InterPro" id="IPR024403">
    <property type="entry name" value="DHOase_cat"/>
</dbReference>
<dbReference type="PROSITE" id="PS00482">
    <property type="entry name" value="DIHYDROOROTASE_1"/>
    <property type="match status" value="1"/>
</dbReference>
<dbReference type="InterPro" id="IPR050138">
    <property type="entry name" value="DHOase/Allantoinase_Hydrolase"/>
</dbReference>
<evidence type="ECO:0000256" key="4">
    <source>
        <dbReference type="ARBA" id="ARBA00022975"/>
    </source>
</evidence>
<dbReference type="GO" id="GO:0006145">
    <property type="term" value="P:purine nucleobase catabolic process"/>
    <property type="evidence" value="ECO:0007669"/>
    <property type="project" value="TreeGrafter"/>
</dbReference>
<feature type="domain" description="Dihydroorotase catalytic" evidence="5">
    <location>
        <begin position="58"/>
        <end position="241"/>
    </location>
</feature>
<dbReference type="Gene3D" id="2.30.40.10">
    <property type="entry name" value="Urease, subunit C, domain 1"/>
    <property type="match status" value="1"/>
</dbReference>
<dbReference type="GO" id="GO:0004151">
    <property type="term" value="F:dihydroorotase activity"/>
    <property type="evidence" value="ECO:0007669"/>
    <property type="project" value="UniProtKB-EC"/>
</dbReference>
<evidence type="ECO:0000256" key="2">
    <source>
        <dbReference type="ARBA" id="ARBA00022723"/>
    </source>
</evidence>
<dbReference type="NCBIfam" id="TIGR00857">
    <property type="entry name" value="pyrC_multi"/>
    <property type="match status" value="1"/>
</dbReference>
<dbReference type="EC" id="3.5.2.3" evidence="6"/>
<gene>
    <name evidence="6" type="ORF">MGWOODY_Mmi838</name>
</gene>
<keyword evidence="4" id="KW-0665">Pyrimidine biosynthesis</keyword>
<evidence type="ECO:0000256" key="1">
    <source>
        <dbReference type="ARBA" id="ARBA00001947"/>
    </source>
</evidence>
<dbReference type="Gene3D" id="3.20.20.140">
    <property type="entry name" value="Metal-dependent hydrolases"/>
    <property type="match status" value="1"/>
</dbReference>
<comment type="cofactor">
    <cofactor evidence="1">
        <name>Zn(2+)</name>
        <dbReference type="ChEBI" id="CHEBI:29105"/>
    </cofactor>
</comment>
<keyword evidence="3 6" id="KW-0378">Hydrolase</keyword>
<evidence type="ECO:0000259" key="5">
    <source>
        <dbReference type="Pfam" id="PF12890"/>
    </source>
</evidence>
<proteinExistence type="inferred from homology"/>
<dbReference type="PANTHER" id="PTHR43668:SF2">
    <property type="entry name" value="ALLANTOINASE"/>
    <property type="match status" value="1"/>
</dbReference>
<dbReference type="SUPFAM" id="SSF51556">
    <property type="entry name" value="Metallo-dependent hydrolases"/>
    <property type="match status" value="1"/>
</dbReference>
<reference evidence="6" key="1">
    <citation type="submission" date="2015-10" db="EMBL/GenBank/DDBJ databases">
        <authorList>
            <person name="Gilbert D.G."/>
        </authorList>
    </citation>
    <scope>NUCLEOTIDE SEQUENCE</scope>
</reference>
<keyword evidence="2" id="KW-0479">Metal-binding</keyword>
<organism evidence="6">
    <name type="scientific">hydrothermal vent metagenome</name>
    <dbReference type="NCBI Taxonomy" id="652676"/>
    <lineage>
        <taxon>unclassified sequences</taxon>
        <taxon>metagenomes</taxon>
        <taxon>ecological metagenomes</taxon>
    </lineage>
</organism>
<dbReference type="AlphaFoldDB" id="A0A160VG24"/>
<dbReference type="PROSITE" id="PS00483">
    <property type="entry name" value="DIHYDROOROTASE_2"/>
    <property type="match status" value="1"/>
</dbReference>
<protein>
    <submittedName>
        <fullName evidence="6">Dihydroorotase</fullName>
        <ecNumber evidence="6">3.5.2.3</ecNumber>
    </submittedName>
</protein>
<accession>A0A160VG24</accession>
<dbReference type="InterPro" id="IPR011059">
    <property type="entry name" value="Metal-dep_hydrolase_composite"/>
</dbReference>
<dbReference type="HAMAP" id="MF_00220_B">
    <property type="entry name" value="PyrC_classI_B"/>
    <property type="match status" value="1"/>
</dbReference>
<name>A0A160VG24_9ZZZZ</name>
<dbReference type="InterPro" id="IPR004722">
    <property type="entry name" value="DHOase"/>
</dbReference>
<dbReference type="EMBL" id="FAXC01000260">
    <property type="protein sequence ID" value="CUV09545.1"/>
    <property type="molecule type" value="Genomic_DNA"/>
</dbReference>
<sequence>MNLKKLPKKLVLQGGTILDPLSGRSKKGNVVIERNKIKSVGSTGGAKGETKIDCSGLVITHGFCDVHVHFREPGREDKETLQTGSRAALAGGFTRVCVMPNTSPPLDTPESIRFIVEKAEECPVHIHPIGAVTKGQKGQELTEVQGIISEGAVALSDDGFPISDAQVMRLALEYTSMFDKPVINHAEDECLRNNGLMHEGEISTRLGLAGNPSLAEAIMIQRDLELANMIQAKLHVPHVSSAGGAANIRRMKKLNPNITAEVTPHHLFFNDQALLEYNTNFKVAPPIRTEDDRKELIKAVKDGTFDCIATDHAPHTIEEKEATFESAPFGMIGLESCFGAVNKVLDMPLKELLKLLTVNPRRVMGFEEDLFKIGCAAELTILDPAQEWIYKEQNIYSKSRNTPFIGEKLKGKVRYTISKGTIADLN</sequence>
<dbReference type="GO" id="GO:0046872">
    <property type="term" value="F:metal ion binding"/>
    <property type="evidence" value="ECO:0007669"/>
    <property type="project" value="UniProtKB-KW"/>
</dbReference>
<dbReference type="CDD" id="cd01317">
    <property type="entry name" value="DHOase_IIa"/>
    <property type="match status" value="1"/>
</dbReference>
<dbReference type="GO" id="GO:0006221">
    <property type="term" value="P:pyrimidine nucleotide biosynthetic process"/>
    <property type="evidence" value="ECO:0007669"/>
    <property type="project" value="UniProtKB-KW"/>
</dbReference>
<dbReference type="SUPFAM" id="SSF51338">
    <property type="entry name" value="Composite domain of metallo-dependent hydrolases"/>
    <property type="match status" value="1"/>
</dbReference>
<dbReference type="Pfam" id="PF12890">
    <property type="entry name" value="DHOase"/>
    <property type="match status" value="1"/>
</dbReference>
<dbReference type="GO" id="GO:0005737">
    <property type="term" value="C:cytoplasm"/>
    <property type="evidence" value="ECO:0007669"/>
    <property type="project" value="TreeGrafter"/>
</dbReference>
<dbReference type="InterPro" id="IPR032466">
    <property type="entry name" value="Metal_Hydrolase"/>
</dbReference>
<dbReference type="GO" id="GO:0004038">
    <property type="term" value="F:allantoinase activity"/>
    <property type="evidence" value="ECO:0007669"/>
    <property type="project" value="TreeGrafter"/>
</dbReference>